<dbReference type="GO" id="GO:0003676">
    <property type="term" value="F:nucleic acid binding"/>
    <property type="evidence" value="ECO:0007669"/>
    <property type="project" value="InterPro"/>
</dbReference>
<evidence type="ECO:0000313" key="2">
    <source>
        <dbReference type="EMBL" id="CEP15814.1"/>
    </source>
</evidence>
<reference evidence="2 3" key="1">
    <citation type="submission" date="2014-09" db="EMBL/GenBank/DDBJ databases">
        <authorList>
            <person name="Ellenberger Sabrina"/>
        </authorList>
    </citation>
    <scope>NUCLEOTIDE SEQUENCE [LARGE SCALE GENOMIC DNA]</scope>
    <source>
        <strain evidence="2 3">CBS 412.66</strain>
    </source>
</reference>
<keyword evidence="3" id="KW-1185">Reference proteome</keyword>
<dbReference type="InterPro" id="IPR038717">
    <property type="entry name" value="Tc1-like_DDE_dom"/>
</dbReference>
<dbReference type="Gene3D" id="3.30.420.10">
    <property type="entry name" value="Ribonuclease H-like superfamily/Ribonuclease H"/>
    <property type="match status" value="1"/>
</dbReference>
<dbReference type="Pfam" id="PF13358">
    <property type="entry name" value="DDE_3"/>
    <property type="match status" value="1"/>
</dbReference>
<protein>
    <recommendedName>
        <fullName evidence="1">Tc1-like transposase DDE domain-containing protein</fullName>
    </recommendedName>
</protein>
<dbReference type="EMBL" id="LN732626">
    <property type="protein sequence ID" value="CEP15814.1"/>
    <property type="molecule type" value="Genomic_DNA"/>
</dbReference>
<gene>
    <name evidence="2" type="primary">PARPA_10054.1 scaffold 39178</name>
</gene>
<organism evidence="2 3">
    <name type="scientific">Parasitella parasitica</name>
    <dbReference type="NCBI Taxonomy" id="35722"/>
    <lineage>
        <taxon>Eukaryota</taxon>
        <taxon>Fungi</taxon>
        <taxon>Fungi incertae sedis</taxon>
        <taxon>Mucoromycota</taxon>
        <taxon>Mucoromycotina</taxon>
        <taxon>Mucoromycetes</taxon>
        <taxon>Mucorales</taxon>
        <taxon>Mucorineae</taxon>
        <taxon>Mucoraceae</taxon>
        <taxon>Parasitella</taxon>
    </lineage>
</organism>
<dbReference type="OrthoDB" id="2206877at2759"/>
<accession>A0A0B7NJY4</accession>
<evidence type="ECO:0000259" key="1">
    <source>
        <dbReference type="Pfam" id="PF13358"/>
    </source>
</evidence>
<sequence length="132" mass="14605">MSNSVFIDESGFNANLRRAQGWAPKGEAAKVKVITARANSISILGAISAKVLIKISLKKPMSPSKKRKLAGGRKQQTKGTVTNHQVYFIKEVLAEMDKFPEMKGHYLIMDNAPIYTGKIIGEMTWECGYNCI</sequence>
<evidence type="ECO:0000313" key="3">
    <source>
        <dbReference type="Proteomes" id="UP000054107"/>
    </source>
</evidence>
<dbReference type="Proteomes" id="UP000054107">
    <property type="component" value="Unassembled WGS sequence"/>
</dbReference>
<name>A0A0B7NJY4_9FUNG</name>
<dbReference type="AlphaFoldDB" id="A0A0B7NJY4"/>
<feature type="domain" description="Tc1-like transposase DDE" evidence="1">
    <location>
        <begin position="5"/>
        <end position="50"/>
    </location>
</feature>
<proteinExistence type="predicted"/>
<dbReference type="InterPro" id="IPR036397">
    <property type="entry name" value="RNaseH_sf"/>
</dbReference>